<keyword evidence="9" id="KW-1185">Reference proteome</keyword>
<gene>
    <name evidence="8" type="ORF">SAMN05216389_11850</name>
</gene>
<dbReference type="PANTHER" id="PTHR37311">
    <property type="entry name" value="2-PHOSPHOSULFOLACTATE PHOSPHATASE-RELATED"/>
    <property type="match status" value="1"/>
</dbReference>
<keyword evidence="5" id="KW-0378">Hydrolase</keyword>
<evidence type="ECO:0000256" key="4">
    <source>
        <dbReference type="ARBA" id="ARBA00021948"/>
    </source>
</evidence>
<name>A0A1I0G1P9_9BACI</name>
<dbReference type="AlphaFoldDB" id="A0A1I0G1P9"/>
<dbReference type="Proteomes" id="UP000198618">
    <property type="component" value="Unassembled WGS sequence"/>
</dbReference>
<dbReference type="Pfam" id="PF04029">
    <property type="entry name" value="2-ph_phosp"/>
    <property type="match status" value="1"/>
</dbReference>
<evidence type="ECO:0000256" key="7">
    <source>
        <dbReference type="ARBA" id="ARBA00033711"/>
    </source>
</evidence>
<dbReference type="InterPro" id="IPR005238">
    <property type="entry name" value="ComB-like"/>
</dbReference>
<evidence type="ECO:0000256" key="3">
    <source>
        <dbReference type="ARBA" id="ARBA00012953"/>
    </source>
</evidence>
<dbReference type="STRING" id="930131.SAMN05216389_11850"/>
<dbReference type="EMBL" id="FOHE01000018">
    <property type="protein sequence ID" value="SET64489.1"/>
    <property type="molecule type" value="Genomic_DNA"/>
</dbReference>
<dbReference type="GO" id="GO:0050545">
    <property type="term" value="F:sulfopyruvate decarboxylase activity"/>
    <property type="evidence" value="ECO:0007669"/>
    <property type="project" value="TreeGrafter"/>
</dbReference>
<comment type="cofactor">
    <cofactor evidence="1">
        <name>Mg(2+)</name>
        <dbReference type="ChEBI" id="CHEBI:18420"/>
    </cofactor>
</comment>
<evidence type="ECO:0000313" key="9">
    <source>
        <dbReference type="Proteomes" id="UP000198618"/>
    </source>
</evidence>
<evidence type="ECO:0000256" key="1">
    <source>
        <dbReference type="ARBA" id="ARBA00001946"/>
    </source>
</evidence>
<comment type="catalytic activity">
    <reaction evidence="7">
        <text>(2R)-O-phospho-3-sulfolactate + H2O = (2R)-3-sulfolactate + phosphate</text>
        <dbReference type="Rhea" id="RHEA:23416"/>
        <dbReference type="ChEBI" id="CHEBI:15377"/>
        <dbReference type="ChEBI" id="CHEBI:15597"/>
        <dbReference type="ChEBI" id="CHEBI:43474"/>
        <dbReference type="ChEBI" id="CHEBI:58738"/>
        <dbReference type="EC" id="3.1.3.71"/>
    </reaction>
</comment>
<proteinExistence type="inferred from homology"/>
<dbReference type="Gene3D" id="3.90.1560.10">
    <property type="entry name" value="ComB-like"/>
    <property type="match status" value="1"/>
</dbReference>
<evidence type="ECO:0000256" key="6">
    <source>
        <dbReference type="ARBA" id="ARBA00022842"/>
    </source>
</evidence>
<dbReference type="PANTHER" id="PTHR37311:SF1">
    <property type="entry name" value="2-PHOSPHOSULFOLACTATE PHOSPHATASE-RELATED"/>
    <property type="match status" value="1"/>
</dbReference>
<dbReference type="EC" id="3.1.3.71" evidence="3"/>
<reference evidence="8 9" key="1">
    <citation type="submission" date="2016-10" db="EMBL/GenBank/DDBJ databases">
        <authorList>
            <person name="de Groot N.N."/>
        </authorList>
    </citation>
    <scope>NUCLEOTIDE SEQUENCE [LARGE SCALE GENOMIC DNA]</scope>
    <source>
        <strain evidence="8 9">IBRC-M 10780</strain>
    </source>
</reference>
<evidence type="ECO:0000256" key="2">
    <source>
        <dbReference type="ARBA" id="ARBA00009997"/>
    </source>
</evidence>
<evidence type="ECO:0000256" key="5">
    <source>
        <dbReference type="ARBA" id="ARBA00022801"/>
    </source>
</evidence>
<dbReference type="GO" id="GO:0000287">
    <property type="term" value="F:magnesium ion binding"/>
    <property type="evidence" value="ECO:0007669"/>
    <property type="project" value="InterPro"/>
</dbReference>
<dbReference type="SUPFAM" id="SSF142823">
    <property type="entry name" value="ComB-like"/>
    <property type="match status" value="1"/>
</dbReference>
<organism evidence="8 9">
    <name type="scientific">Oceanobacillus limi</name>
    <dbReference type="NCBI Taxonomy" id="930131"/>
    <lineage>
        <taxon>Bacteria</taxon>
        <taxon>Bacillati</taxon>
        <taxon>Bacillota</taxon>
        <taxon>Bacilli</taxon>
        <taxon>Bacillales</taxon>
        <taxon>Bacillaceae</taxon>
        <taxon>Oceanobacillus</taxon>
    </lineage>
</organism>
<comment type="similarity">
    <text evidence="2">Belongs to the ComB family.</text>
</comment>
<dbReference type="GO" id="GO:0050532">
    <property type="term" value="F:2-phosphosulfolactate phosphatase activity"/>
    <property type="evidence" value="ECO:0007669"/>
    <property type="project" value="UniProtKB-EC"/>
</dbReference>
<protein>
    <recommendedName>
        <fullName evidence="4">Probable 2-phosphosulfolactate phosphatase</fullName>
        <ecNumber evidence="3">3.1.3.71</ecNumber>
    </recommendedName>
</protein>
<keyword evidence="6" id="KW-0460">Magnesium</keyword>
<sequence length="236" mass="26036">MNEEKVAVVFDVLLATSTIAACFFHGAKKVIPVLDEAEARSEAMNYSPEEVCLVGEYNGKTIDGFLDPYPLFLKHHVHGKTVILSTTNGTMAIRKSASARKVYIASLLNGASVAQALRKEYKNETIVIVCSGSRNRFCLEDFYGAGYFIDYLVRNSGDDIVNLTDSARAAQLFYANIGNQALPILRQSHVGKMLENVGLTEELEFVSQRNVVSAVPQYSHGIVVAEKVDNHQKMKK</sequence>
<evidence type="ECO:0000313" key="8">
    <source>
        <dbReference type="EMBL" id="SET64489.1"/>
    </source>
</evidence>
<dbReference type="InterPro" id="IPR036702">
    <property type="entry name" value="ComB-like_sf"/>
</dbReference>
<dbReference type="PROSITE" id="PS51257">
    <property type="entry name" value="PROKAR_LIPOPROTEIN"/>
    <property type="match status" value="1"/>
</dbReference>
<accession>A0A1I0G1P9</accession>